<dbReference type="EMBL" id="PGCP01000004">
    <property type="protein sequence ID" value="PJC94503.1"/>
    <property type="molecule type" value="Genomic_DNA"/>
</dbReference>
<organism evidence="1 2">
    <name type="scientific">Aeromonas lusitana</name>
    <dbReference type="NCBI Taxonomy" id="931529"/>
    <lineage>
        <taxon>Bacteria</taxon>
        <taxon>Pseudomonadati</taxon>
        <taxon>Pseudomonadota</taxon>
        <taxon>Gammaproteobacteria</taxon>
        <taxon>Aeromonadales</taxon>
        <taxon>Aeromonadaceae</taxon>
        <taxon>Aeromonas</taxon>
    </lineage>
</organism>
<gene>
    <name evidence="1" type="ORF">CUC44_04160</name>
</gene>
<accession>A0A2M8HD68</accession>
<proteinExistence type="predicted"/>
<protein>
    <submittedName>
        <fullName evidence="1">Uncharacterized protein</fullName>
    </submittedName>
</protein>
<evidence type="ECO:0000313" key="2">
    <source>
        <dbReference type="Proteomes" id="UP000232060"/>
    </source>
</evidence>
<sequence length="74" mass="8499">MFESPPSAVFTLDELLFTLPFPASTTDVTTPSQFYRRKCKNEPQITKQTTTEAYHASAQYGQDAVLWMKCLQYQ</sequence>
<evidence type="ECO:0000313" key="1">
    <source>
        <dbReference type="EMBL" id="PJC94503.1"/>
    </source>
</evidence>
<dbReference type="Proteomes" id="UP000232060">
    <property type="component" value="Unassembled WGS sequence"/>
</dbReference>
<comment type="caution">
    <text evidence="1">The sequence shown here is derived from an EMBL/GenBank/DDBJ whole genome shotgun (WGS) entry which is preliminary data.</text>
</comment>
<keyword evidence="2" id="KW-1185">Reference proteome</keyword>
<name>A0A2M8HD68_9GAMM</name>
<reference evidence="1 2" key="1">
    <citation type="submission" date="2017-11" db="EMBL/GenBank/DDBJ databases">
        <title>Draft genome sequence of environmental isolate Aeromonas lusitania sp. nov. MDC 2473.</title>
        <authorList>
            <person name="Colston S.M."/>
            <person name="Navarro A."/>
            <person name="Martinez-Murcia A.J."/>
            <person name="Graf J."/>
        </authorList>
    </citation>
    <scope>NUCLEOTIDE SEQUENCE [LARGE SCALE GENOMIC DNA]</scope>
    <source>
        <strain evidence="1 2">MDC 2473</strain>
    </source>
</reference>
<dbReference type="AlphaFoldDB" id="A0A2M8HD68"/>